<keyword evidence="2" id="KW-0808">Transferase</keyword>
<organism evidence="3 4">
    <name type="scientific">Streptomyces antimycoticus</name>
    <dbReference type="NCBI Taxonomy" id="68175"/>
    <lineage>
        <taxon>Bacteria</taxon>
        <taxon>Bacillati</taxon>
        <taxon>Actinomycetota</taxon>
        <taxon>Actinomycetes</taxon>
        <taxon>Kitasatosporales</taxon>
        <taxon>Streptomycetaceae</taxon>
        <taxon>Streptomyces</taxon>
        <taxon>Streptomyces violaceusniger group</taxon>
    </lineage>
</organism>
<dbReference type="GO" id="GO:0005829">
    <property type="term" value="C:cytosol"/>
    <property type="evidence" value="ECO:0007669"/>
    <property type="project" value="TreeGrafter"/>
</dbReference>
<reference evidence="3 4" key="1">
    <citation type="journal article" date="2020" name="Int. J. Syst. Evol. Microbiol.">
        <title>Reclassification of Streptomyces castelarensis and Streptomyces sporoclivatus as later heterotypic synonyms of Streptomyces antimycoticus.</title>
        <authorList>
            <person name="Komaki H."/>
            <person name="Tamura T."/>
        </authorList>
    </citation>
    <scope>NUCLEOTIDE SEQUENCE [LARGE SCALE GENOMIC DNA]</scope>
    <source>
        <strain evidence="3 4">NBRC 100767</strain>
    </source>
</reference>
<dbReference type="EMBL" id="AP019620">
    <property type="protein sequence ID" value="BBJ45300.1"/>
    <property type="molecule type" value="Genomic_DNA"/>
</dbReference>
<dbReference type="InterPro" id="IPR002201">
    <property type="entry name" value="Glyco_trans_9"/>
</dbReference>
<dbReference type="InterPro" id="IPR051199">
    <property type="entry name" value="LPS_LOS_Heptosyltrfase"/>
</dbReference>
<dbReference type="Proteomes" id="UP000463951">
    <property type="component" value="Chromosome"/>
</dbReference>
<evidence type="ECO:0000313" key="4">
    <source>
        <dbReference type="Proteomes" id="UP000463951"/>
    </source>
</evidence>
<evidence type="ECO:0000256" key="1">
    <source>
        <dbReference type="ARBA" id="ARBA00022676"/>
    </source>
</evidence>
<evidence type="ECO:0000256" key="2">
    <source>
        <dbReference type="ARBA" id="ARBA00022679"/>
    </source>
</evidence>
<dbReference type="CDD" id="cd03789">
    <property type="entry name" value="GT9_LPS_heptosyltransferase"/>
    <property type="match status" value="1"/>
</dbReference>
<protein>
    <recommendedName>
        <fullName evidence="5">Glycosyl transferase</fullName>
    </recommendedName>
</protein>
<keyword evidence="1" id="KW-0328">Glycosyltransferase</keyword>
<gene>
    <name evidence="3" type="ORF">SSPO_080180</name>
</gene>
<dbReference type="GO" id="GO:0008713">
    <property type="term" value="F:ADP-heptose-lipopolysaccharide heptosyltransferase activity"/>
    <property type="evidence" value="ECO:0007669"/>
    <property type="project" value="TreeGrafter"/>
</dbReference>
<evidence type="ECO:0008006" key="5">
    <source>
        <dbReference type="Google" id="ProtNLM"/>
    </source>
</evidence>
<accession>A0A499UXB1</accession>
<sequence>MDLHGNGAPSHLLLNALSPGRTLAYAHPATPHIPGPLWRENEHEGARWCRLLSWYGIPADPGDQRITTAQDHPSPARGAVVLHPGADAPARRWPAERFAAVGRTLAATGHRVVVTAGVGESALAHEVARGAGLPRTAVLGGDADVPFTELAALIAQARVVVVGDTGLAHLATALATPSVVLFGPVAPQLWGPPRCALHQALWYGDDDTPRPGDAHGAVPDERLLSISVEDVLAAVDRLPHPTRPAPITRTRALSPEP</sequence>
<dbReference type="SUPFAM" id="SSF53756">
    <property type="entry name" value="UDP-Glycosyltransferase/glycogen phosphorylase"/>
    <property type="match status" value="1"/>
</dbReference>
<evidence type="ECO:0000313" key="3">
    <source>
        <dbReference type="EMBL" id="BBJ45300.1"/>
    </source>
</evidence>
<dbReference type="AlphaFoldDB" id="A0A499UXB1"/>
<name>A0A499UXB1_9ACTN</name>
<dbReference type="PANTHER" id="PTHR30160:SF1">
    <property type="entry name" value="LIPOPOLYSACCHARIDE 1,2-N-ACETYLGLUCOSAMINETRANSFERASE-RELATED"/>
    <property type="match status" value="1"/>
</dbReference>
<dbReference type="Pfam" id="PF01075">
    <property type="entry name" value="Glyco_transf_9"/>
    <property type="match status" value="1"/>
</dbReference>
<proteinExistence type="predicted"/>
<dbReference type="GO" id="GO:0009244">
    <property type="term" value="P:lipopolysaccharide core region biosynthetic process"/>
    <property type="evidence" value="ECO:0007669"/>
    <property type="project" value="TreeGrafter"/>
</dbReference>
<dbReference type="PANTHER" id="PTHR30160">
    <property type="entry name" value="TETRAACYLDISACCHARIDE 4'-KINASE-RELATED"/>
    <property type="match status" value="1"/>
</dbReference>
<dbReference type="Gene3D" id="3.40.50.2000">
    <property type="entry name" value="Glycogen Phosphorylase B"/>
    <property type="match status" value="1"/>
</dbReference>